<feature type="transmembrane region" description="Helical" evidence="1">
    <location>
        <begin position="98"/>
        <end position="123"/>
    </location>
</feature>
<keyword evidence="3" id="KW-1185">Reference proteome</keyword>
<sequence length="138" mass="16349">MDWKINLECKNVGECGKVYNNPLKYFNNSKIVNSVEILRRFFEHRNVSTSKNDERKYVCDASFDEYVNDEKIKGKDLYQDPPSEIEETSDSTGYAHTIYLKLLTFIPLSILLFICLAVFFFILCCKYYQRRKDELLEL</sequence>
<reference evidence="2 3" key="1">
    <citation type="journal article" date="2014" name="Genome Biol. Evol.">
        <title>The genome of the myxosporean Thelohanellus kitauei shows adaptations to nutrient acquisition within its fish host.</title>
        <authorList>
            <person name="Yang Y."/>
            <person name="Xiong J."/>
            <person name="Zhou Z."/>
            <person name="Huo F."/>
            <person name="Miao W."/>
            <person name="Ran C."/>
            <person name="Liu Y."/>
            <person name="Zhang J."/>
            <person name="Feng J."/>
            <person name="Wang M."/>
            <person name="Wang M."/>
            <person name="Wang L."/>
            <person name="Yao B."/>
        </authorList>
    </citation>
    <scope>NUCLEOTIDE SEQUENCE [LARGE SCALE GENOMIC DNA]</scope>
    <source>
        <strain evidence="2">Wuqing</strain>
    </source>
</reference>
<comment type="caution">
    <text evidence="2">The sequence shown here is derived from an EMBL/GenBank/DDBJ whole genome shotgun (WGS) entry which is preliminary data.</text>
</comment>
<keyword evidence="1" id="KW-1133">Transmembrane helix</keyword>
<evidence type="ECO:0000313" key="3">
    <source>
        <dbReference type="Proteomes" id="UP000031668"/>
    </source>
</evidence>
<evidence type="ECO:0000256" key="1">
    <source>
        <dbReference type="SAM" id="Phobius"/>
    </source>
</evidence>
<keyword evidence="1" id="KW-0472">Membrane</keyword>
<dbReference type="Proteomes" id="UP000031668">
    <property type="component" value="Unassembled WGS sequence"/>
</dbReference>
<evidence type="ECO:0000313" key="2">
    <source>
        <dbReference type="EMBL" id="KII71468.1"/>
    </source>
</evidence>
<keyword evidence="1" id="KW-0812">Transmembrane</keyword>
<dbReference type="EMBL" id="JWZT01001754">
    <property type="protein sequence ID" value="KII71468.1"/>
    <property type="molecule type" value="Genomic_DNA"/>
</dbReference>
<name>A0A0C2JQ11_THEKT</name>
<accession>A0A0C2JQ11</accession>
<gene>
    <name evidence="2" type="ORF">RF11_03693</name>
</gene>
<protein>
    <submittedName>
        <fullName evidence="2">Uncharacterized protein</fullName>
    </submittedName>
</protein>
<proteinExistence type="predicted"/>
<dbReference type="AlphaFoldDB" id="A0A0C2JQ11"/>
<organism evidence="2 3">
    <name type="scientific">Thelohanellus kitauei</name>
    <name type="common">Myxosporean</name>
    <dbReference type="NCBI Taxonomy" id="669202"/>
    <lineage>
        <taxon>Eukaryota</taxon>
        <taxon>Metazoa</taxon>
        <taxon>Cnidaria</taxon>
        <taxon>Myxozoa</taxon>
        <taxon>Myxosporea</taxon>
        <taxon>Bivalvulida</taxon>
        <taxon>Platysporina</taxon>
        <taxon>Myxobolidae</taxon>
        <taxon>Thelohanellus</taxon>
    </lineage>
</organism>